<evidence type="ECO:0000313" key="2">
    <source>
        <dbReference type="Proteomes" id="UP000789706"/>
    </source>
</evidence>
<dbReference type="AlphaFoldDB" id="A0A9N9GWQ3"/>
<sequence>NHFNKSNLNISRLTKSKNRSMKACEGKAAHRFKRIIDDIDYDNIDELESPNIDELKGTDINNSFNDCYNGSTENNNAVNIVTRLQEVSKKYHKEHASHKVRKSLYIGNSSCTTRRKNHQQCEVAKGTFTLHTFWNTKESTEEINNDDDDLLDDEIENCNWNNEISTVLENLDKVITNAAGKGHKWNVTPQILMIQINEVILPGLEFVPSPTIHINTARNYLKELGYSYEK</sequence>
<evidence type="ECO:0000313" key="1">
    <source>
        <dbReference type="EMBL" id="CAG8640086.1"/>
    </source>
</evidence>
<reference evidence="1" key="1">
    <citation type="submission" date="2021-06" db="EMBL/GenBank/DDBJ databases">
        <authorList>
            <person name="Kallberg Y."/>
            <person name="Tangrot J."/>
            <person name="Rosling A."/>
        </authorList>
    </citation>
    <scope>NUCLEOTIDE SEQUENCE</scope>
    <source>
        <strain evidence="1">AZ414A</strain>
    </source>
</reference>
<protein>
    <submittedName>
        <fullName evidence="1">9103_t:CDS:1</fullName>
    </submittedName>
</protein>
<dbReference type="OrthoDB" id="2434281at2759"/>
<feature type="non-terminal residue" evidence="1">
    <location>
        <position position="1"/>
    </location>
</feature>
<proteinExistence type="predicted"/>
<dbReference type="Proteomes" id="UP000789706">
    <property type="component" value="Unassembled WGS sequence"/>
</dbReference>
<keyword evidence="2" id="KW-1185">Reference proteome</keyword>
<name>A0A9N9GWQ3_9GLOM</name>
<gene>
    <name evidence="1" type="ORF">DEBURN_LOCUS11129</name>
</gene>
<accession>A0A9N9GWQ3</accession>
<feature type="non-terminal residue" evidence="1">
    <location>
        <position position="230"/>
    </location>
</feature>
<organism evidence="1 2">
    <name type="scientific">Diversispora eburnea</name>
    <dbReference type="NCBI Taxonomy" id="1213867"/>
    <lineage>
        <taxon>Eukaryota</taxon>
        <taxon>Fungi</taxon>
        <taxon>Fungi incertae sedis</taxon>
        <taxon>Mucoromycota</taxon>
        <taxon>Glomeromycotina</taxon>
        <taxon>Glomeromycetes</taxon>
        <taxon>Diversisporales</taxon>
        <taxon>Diversisporaceae</taxon>
        <taxon>Diversispora</taxon>
    </lineage>
</organism>
<comment type="caution">
    <text evidence="1">The sequence shown here is derived from an EMBL/GenBank/DDBJ whole genome shotgun (WGS) entry which is preliminary data.</text>
</comment>
<dbReference type="EMBL" id="CAJVPK010004877">
    <property type="protein sequence ID" value="CAG8640086.1"/>
    <property type="molecule type" value="Genomic_DNA"/>
</dbReference>